<dbReference type="HOGENOM" id="CLU_2049999_0_0_1"/>
<evidence type="ECO:0000313" key="2">
    <source>
        <dbReference type="EMBL" id="KDQ57767.1"/>
    </source>
</evidence>
<sequence>MTCFLLLVLDLALPCLRSFRSNPLWSATLLAGTSIVFVELPFSTTVLPQTIYSARLATDLEATSSPATGNISQLPDHCTAYTWIFWPTHVNLAICQPGFPSPFTLVMQTLVPKAMLSVHV</sequence>
<keyword evidence="3" id="KW-1185">Reference proteome</keyword>
<proteinExistence type="predicted"/>
<evidence type="ECO:0000256" key="1">
    <source>
        <dbReference type="SAM" id="SignalP"/>
    </source>
</evidence>
<dbReference type="Proteomes" id="UP000027265">
    <property type="component" value="Unassembled WGS sequence"/>
</dbReference>
<dbReference type="EMBL" id="KL197719">
    <property type="protein sequence ID" value="KDQ57767.1"/>
    <property type="molecule type" value="Genomic_DNA"/>
</dbReference>
<protein>
    <submittedName>
        <fullName evidence="2">Uncharacterized protein</fullName>
    </submittedName>
</protein>
<accession>A0A067Q2P7</accession>
<feature type="chain" id="PRO_5001647211" evidence="1">
    <location>
        <begin position="19"/>
        <end position="120"/>
    </location>
</feature>
<name>A0A067Q2P7_9AGAM</name>
<evidence type="ECO:0000313" key="3">
    <source>
        <dbReference type="Proteomes" id="UP000027265"/>
    </source>
</evidence>
<keyword evidence="1" id="KW-0732">Signal</keyword>
<dbReference type="InParanoid" id="A0A067Q2P7"/>
<organism evidence="2 3">
    <name type="scientific">Jaapia argillacea MUCL 33604</name>
    <dbReference type="NCBI Taxonomy" id="933084"/>
    <lineage>
        <taxon>Eukaryota</taxon>
        <taxon>Fungi</taxon>
        <taxon>Dikarya</taxon>
        <taxon>Basidiomycota</taxon>
        <taxon>Agaricomycotina</taxon>
        <taxon>Agaricomycetes</taxon>
        <taxon>Agaricomycetidae</taxon>
        <taxon>Jaapiales</taxon>
        <taxon>Jaapiaceae</taxon>
        <taxon>Jaapia</taxon>
    </lineage>
</organism>
<gene>
    <name evidence="2" type="ORF">JAAARDRAFT_58351</name>
</gene>
<dbReference type="AlphaFoldDB" id="A0A067Q2P7"/>
<reference evidence="3" key="1">
    <citation type="journal article" date="2014" name="Proc. Natl. Acad. Sci. U.S.A.">
        <title>Extensive sampling of basidiomycete genomes demonstrates inadequacy of the white-rot/brown-rot paradigm for wood decay fungi.</title>
        <authorList>
            <person name="Riley R."/>
            <person name="Salamov A.A."/>
            <person name="Brown D.W."/>
            <person name="Nagy L.G."/>
            <person name="Floudas D."/>
            <person name="Held B.W."/>
            <person name="Levasseur A."/>
            <person name="Lombard V."/>
            <person name="Morin E."/>
            <person name="Otillar R."/>
            <person name="Lindquist E.A."/>
            <person name="Sun H."/>
            <person name="LaButti K.M."/>
            <person name="Schmutz J."/>
            <person name="Jabbour D."/>
            <person name="Luo H."/>
            <person name="Baker S.E."/>
            <person name="Pisabarro A.G."/>
            <person name="Walton J.D."/>
            <person name="Blanchette R.A."/>
            <person name="Henrissat B."/>
            <person name="Martin F."/>
            <person name="Cullen D."/>
            <person name="Hibbett D.S."/>
            <person name="Grigoriev I.V."/>
        </authorList>
    </citation>
    <scope>NUCLEOTIDE SEQUENCE [LARGE SCALE GENOMIC DNA]</scope>
    <source>
        <strain evidence="3">MUCL 33604</strain>
    </source>
</reference>
<feature type="signal peptide" evidence="1">
    <location>
        <begin position="1"/>
        <end position="18"/>
    </location>
</feature>